<name>A0ABM5MU70_RICTP</name>
<evidence type="ECO:0000313" key="1">
    <source>
        <dbReference type="EMBL" id="AFE54221.1"/>
    </source>
</evidence>
<evidence type="ECO:0000313" key="2">
    <source>
        <dbReference type="Proteomes" id="UP000007581"/>
    </source>
</evidence>
<proteinExistence type="predicted"/>
<dbReference type="Proteomes" id="UP000007581">
    <property type="component" value="Chromosome"/>
</dbReference>
<gene>
    <name evidence="1" type="ORF">RTTH1527_01780</name>
</gene>
<keyword evidence="2" id="KW-1185">Reference proteome</keyword>
<dbReference type="RefSeq" id="WP_011190827.1">
    <property type="nucleotide sequence ID" value="NC_017066.1"/>
</dbReference>
<dbReference type="EMBL" id="CP003397">
    <property type="protein sequence ID" value="AFE54221.1"/>
    <property type="molecule type" value="Genomic_DNA"/>
</dbReference>
<protein>
    <submittedName>
        <fullName evidence="1">Uncharacterized protein</fullName>
    </submittedName>
</protein>
<reference evidence="1" key="1">
    <citation type="submission" date="2012-03" db="EMBL/GenBank/DDBJ databases">
        <authorList>
            <person name="Johnson S.L."/>
            <person name="Sims D."/>
            <person name="Han S."/>
            <person name="Bruce D.C."/>
            <person name="Dasch G.A."/>
        </authorList>
    </citation>
    <scope>NUCLEOTIDE SEQUENCE [LARGE SCALE GENOMIC DNA]</scope>
    <source>
        <strain evidence="1">TH1527</strain>
    </source>
</reference>
<accession>A0ABM5MU70</accession>
<sequence>MNITFKKIIFKCQYKKIQNNLSNLESFIYEVSVNKSTQHTKSLIQDKPEIYRSMISIKARIAKFEINSSLEANLI</sequence>
<organism evidence="1 2">
    <name type="scientific">Rickettsia typhi str. TH1527</name>
    <dbReference type="NCBI Taxonomy" id="1003201"/>
    <lineage>
        <taxon>Bacteria</taxon>
        <taxon>Pseudomonadati</taxon>
        <taxon>Pseudomonadota</taxon>
        <taxon>Alphaproteobacteria</taxon>
        <taxon>Rickettsiales</taxon>
        <taxon>Rickettsiaceae</taxon>
        <taxon>Rickettsieae</taxon>
        <taxon>Rickettsia</taxon>
        <taxon>typhus group</taxon>
    </lineage>
</organism>